<dbReference type="SUPFAM" id="SSF48498">
    <property type="entry name" value="Tetracyclin repressor-like, C-terminal domain"/>
    <property type="match status" value="1"/>
</dbReference>
<accession>A0A5C0SLX9</accession>
<keyword evidence="2" id="KW-0805">Transcription regulation</keyword>
<proteinExistence type="predicted"/>
<evidence type="ECO:0000313" key="7">
    <source>
        <dbReference type="EMBL" id="QEK15435.1"/>
    </source>
</evidence>
<evidence type="ECO:0000313" key="8">
    <source>
        <dbReference type="Proteomes" id="UP000322631"/>
    </source>
</evidence>
<keyword evidence="1" id="KW-0678">Repressor</keyword>
<keyword evidence="4" id="KW-0804">Transcription</keyword>
<dbReference type="SUPFAM" id="SSF46689">
    <property type="entry name" value="Homeodomain-like"/>
    <property type="match status" value="1"/>
</dbReference>
<dbReference type="InterPro" id="IPR050109">
    <property type="entry name" value="HTH-type_TetR-like_transc_reg"/>
</dbReference>
<reference evidence="7 8" key="1">
    <citation type="submission" date="2019-07" db="EMBL/GenBank/DDBJ databases">
        <title>Complete genome of Thermococcus acidophilus.</title>
        <authorList>
            <person name="Li X."/>
        </authorList>
    </citation>
    <scope>NUCLEOTIDE SEQUENCE [LARGE SCALE GENOMIC DNA]</scope>
    <source>
        <strain evidence="7 8">SY113</strain>
    </source>
</reference>
<evidence type="ECO:0000259" key="6">
    <source>
        <dbReference type="PROSITE" id="PS50977"/>
    </source>
</evidence>
<dbReference type="GO" id="GO:0003700">
    <property type="term" value="F:DNA-binding transcription factor activity"/>
    <property type="evidence" value="ECO:0007669"/>
    <property type="project" value="TreeGrafter"/>
</dbReference>
<dbReference type="PANTHER" id="PTHR30055:SF234">
    <property type="entry name" value="HTH-TYPE TRANSCRIPTIONAL REGULATOR BETI"/>
    <property type="match status" value="1"/>
</dbReference>
<sequence>MKGEETRRRIVRAALELFSERSYHDVSMEEIARKAGVSKGGLFHHFPSKYELAKEALFYGLEIWGREVISRIQPLESAEERLWAIIDASFDFVIQSLKFSRFFLEVYEESLKQKNGLDIWKAFGSEYLGILEDIFREIGAENPRVRAFLLGALVDGFALDYLVFRDEVSVEEAKKEAFRIFTCTKRS</sequence>
<dbReference type="Proteomes" id="UP000322631">
    <property type="component" value="Chromosome"/>
</dbReference>
<keyword evidence="8" id="KW-1185">Reference proteome</keyword>
<gene>
    <name evidence="7" type="ORF">FPV09_10450</name>
</gene>
<organism evidence="7 8">
    <name type="scientific">Thermococcus aciditolerans</name>
    <dbReference type="NCBI Taxonomy" id="2598455"/>
    <lineage>
        <taxon>Archaea</taxon>
        <taxon>Methanobacteriati</taxon>
        <taxon>Methanobacteriota</taxon>
        <taxon>Thermococci</taxon>
        <taxon>Thermococcales</taxon>
        <taxon>Thermococcaceae</taxon>
        <taxon>Thermococcus</taxon>
    </lineage>
</organism>
<dbReference type="Gene3D" id="1.10.357.10">
    <property type="entry name" value="Tetracycline Repressor, domain 2"/>
    <property type="match status" value="1"/>
</dbReference>
<dbReference type="Pfam" id="PF00440">
    <property type="entry name" value="TetR_N"/>
    <property type="match status" value="1"/>
</dbReference>
<feature type="domain" description="HTH tetR-type" evidence="6">
    <location>
        <begin position="4"/>
        <end position="64"/>
    </location>
</feature>
<dbReference type="InterPro" id="IPR009057">
    <property type="entry name" value="Homeodomain-like_sf"/>
</dbReference>
<dbReference type="FunFam" id="1.10.10.60:FF:000141">
    <property type="entry name" value="TetR family transcriptional regulator"/>
    <property type="match status" value="1"/>
</dbReference>
<keyword evidence="3 5" id="KW-0238">DNA-binding</keyword>
<evidence type="ECO:0000256" key="5">
    <source>
        <dbReference type="PROSITE-ProRule" id="PRU00335"/>
    </source>
</evidence>
<dbReference type="RefSeq" id="WP_148883355.1">
    <property type="nucleotide sequence ID" value="NZ_CP041932.1"/>
</dbReference>
<dbReference type="KEGG" id="them:FPV09_10450"/>
<dbReference type="InterPro" id="IPR039538">
    <property type="entry name" value="BetI_C"/>
</dbReference>
<evidence type="ECO:0000256" key="3">
    <source>
        <dbReference type="ARBA" id="ARBA00023125"/>
    </source>
</evidence>
<dbReference type="InterPro" id="IPR023772">
    <property type="entry name" value="DNA-bd_HTH_TetR-type_CS"/>
</dbReference>
<dbReference type="InterPro" id="IPR001647">
    <property type="entry name" value="HTH_TetR"/>
</dbReference>
<feature type="DNA-binding region" description="H-T-H motif" evidence="5">
    <location>
        <begin position="27"/>
        <end position="46"/>
    </location>
</feature>
<name>A0A5C0SLX9_9EURY</name>
<dbReference type="GO" id="GO:0000976">
    <property type="term" value="F:transcription cis-regulatory region binding"/>
    <property type="evidence" value="ECO:0007669"/>
    <property type="project" value="TreeGrafter"/>
</dbReference>
<dbReference type="PROSITE" id="PS50977">
    <property type="entry name" value="HTH_TETR_2"/>
    <property type="match status" value="1"/>
</dbReference>
<dbReference type="AlphaFoldDB" id="A0A5C0SLX9"/>
<dbReference type="GeneID" id="41610279"/>
<dbReference type="PROSITE" id="PS01081">
    <property type="entry name" value="HTH_TETR_1"/>
    <property type="match status" value="1"/>
</dbReference>
<dbReference type="PANTHER" id="PTHR30055">
    <property type="entry name" value="HTH-TYPE TRANSCRIPTIONAL REGULATOR RUTR"/>
    <property type="match status" value="1"/>
</dbReference>
<evidence type="ECO:0000256" key="1">
    <source>
        <dbReference type="ARBA" id="ARBA00022491"/>
    </source>
</evidence>
<evidence type="ECO:0000256" key="2">
    <source>
        <dbReference type="ARBA" id="ARBA00023015"/>
    </source>
</evidence>
<dbReference type="Pfam" id="PF13977">
    <property type="entry name" value="TetR_C_6"/>
    <property type="match status" value="1"/>
</dbReference>
<dbReference type="PRINTS" id="PR00455">
    <property type="entry name" value="HTHTETR"/>
</dbReference>
<dbReference type="InterPro" id="IPR036271">
    <property type="entry name" value="Tet_transcr_reg_TetR-rel_C_sf"/>
</dbReference>
<protein>
    <submittedName>
        <fullName evidence="7">TetR family transcriptional regulator</fullName>
    </submittedName>
</protein>
<dbReference type="EMBL" id="CP041932">
    <property type="protein sequence ID" value="QEK15435.1"/>
    <property type="molecule type" value="Genomic_DNA"/>
</dbReference>
<evidence type="ECO:0000256" key="4">
    <source>
        <dbReference type="ARBA" id="ARBA00023163"/>
    </source>
</evidence>